<comment type="caution">
    <text evidence="2">The sequence shown here is derived from an EMBL/GenBank/DDBJ whole genome shotgun (WGS) entry which is preliminary data.</text>
</comment>
<dbReference type="STRING" id="7375.A0A0L0BTZ9"/>
<gene>
    <name evidence="2" type="ORF">FF38_13346</name>
</gene>
<feature type="compositionally biased region" description="Low complexity" evidence="1">
    <location>
        <begin position="50"/>
        <end position="70"/>
    </location>
</feature>
<keyword evidence="3" id="KW-1185">Reference proteome</keyword>
<accession>A0A0L0BTZ9</accession>
<protein>
    <submittedName>
        <fullName evidence="2">Uncharacterized protein</fullName>
    </submittedName>
</protein>
<dbReference type="EMBL" id="JRES01001351">
    <property type="protein sequence ID" value="KNC23458.1"/>
    <property type="molecule type" value="Genomic_DNA"/>
</dbReference>
<evidence type="ECO:0000256" key="1">
    <source>
        <dbReference type="SAM" id="MobiDB-lite"/>
    </source>
</evidence>
<feature type="region of interest" description="Disordered" evidence="1">
    <location>
        <begin position="48"/>
        <end position="72"/>
    </location>
</feature>
<evidence type="ECO:0000313" key="2">
    <source>
        <dbReference type="EMBL" id="KNC23458.1"/>
    </source>
</evidence>
<proteinExistence type="predicted"/>
<dbReference type="Proteomes" id="UP000037069">
    <property type="component" value="Unassembled WGS sequence"/>
</dbReference>
<evidence type="ECO:0000313" key="3">
    <source>
        <dbReference type="Proteomes" id="UP000037069"/>
    </source>
</evidence>
<organism evidence="2 3">
    <name type="scientific">Lucilia cuprina</name>
    <name type="common">Green bottle fly</name>
    <name type="synonym">Australian sheep blowfly</name>
    <dbReference type="NCBI Taxonomy" id="7375"/>
    <lineage>
        <taxon>Eukaryota</taxon>
        <taxon>Metazoa</taxon>
        <taxon>Ecdysozoa</taxon>
        <taxon>Arthropoda</taxon>
        <taxon>Hexapoda</taxon>
        <taxon>Insecta</taxon>
        <taxon>Pterygota</taxon>
        <taxon>Neoptera</taxon>
        <taxon>Endopterygota</taxon>
        <taxon>Diptera</taxon>
        <taxon>Brachycera</taxon>
        <taxon>Muscomorpha</taxon>
        <taxon>Oestroidea</taxon>
        <taxon>Calliphoridae</taxon>
        <taxon>Luciliinae</taxon>
        <taxon>Lucilia</taxon>
    </lineage>
</organism>
<sequence length="145" mass="16334">MAILLAIIDHCGIHIHMEKHYLDKSRSTHKVHCSEDLMRVEIGLPEPIITTDSSSTSGSGTNSGSVSSNNDKPQIYLEGLKGYPDERCHPEINGSLAVFRLSLSDFYECGVTRMVNQLTPVWLCKYLRNMFGLRFSHVLQHFAKL</sequence>
<dbReference type="AlphaFoldDB" id="A0A0L0BTZ9"/>
<reference evidence="2 3" key="1">
    <citation type="journal article" date="2015" name="Nat. Commun.">
        <title>Lucilia cuprina genome unlocks parasitic fly biology to underpin future interventions.</title>
        <authorList>
            <person name="Anstead C.A."/>
            <person name="Korhonen P.K."/>
            <person name="Young N.D."/>
            <person name="Hall R.S."/>
            <person name="Jex A.R."/>
            <person name="Murali S.C."/>
            <person name="Hughes D.S."/>
            <person name="Lee S.F."/>
            <person name="Perry T."/>
            <person name="Stroehlein A.J."/>
            <person name="Ansell B.R."/>
            <person name="Breugelmans B."/>
            <person name="Hofmann A."/>
            <person name="Qu J."/>
            <person name="Dugan S."/>
            <person name="Lee S.L."/>
            <person name="Chao H."/>
            <person name="Dinh H."/>
            <person name="Han Y."/>
            <person name="Doddapaneni H.V."/>
            <person name="Worley K.C."/>
            <person name="Muzny D.M."/>
            <person name="Ioannidis P."/>
            <person name="Waterhouse R.M."/>
            <person name="Zdobnov E.M."/>
            <person name="James P.J."/>
            <person name="Bagnall N.H."/>
            <person name="Kotze A.C."/>
            <person name="Gibbs R.A."/>
            <person name="Richards S."/>
            <person name="Batterham P."/>
            <person name="Gasser R.B."/>
        </authorList>
    </citation>
    <scope>NUCLEOTIDE SEQUENCE [LARGE SCALE GENOMIC DNA]</scope>
    <source>
        <strain evidence="2 3">LS</strain>
        <tissue evidence="2">Full body</tissue>
    </source>
</reference>
<name>A0A0L0BTZ9_LUCCU</name>